<dbReference type="Proteomes" id="UP000199072">
    <property type="component" value="Unassembled WGS sequence"/>
</dbReference>
<accession>A0A1G7NC88</accession>
<dbReference type="PANTHER" id="PTHR46331:SF2">
    <property type="entry name" value="VALACYCLOVIR HYDROLASE"/>
    <property type="match status" value="1"/>
</dbReference>
<gene>
    <name evidence="2" type="ORF">SAMN05216464_12611</name>
</gene>
<dbReference type="Pfam" id="PF00561">
    <property type="entry name" value="Abhydrolase_1"/>
    <property type="match status" value="1"/>
</dbReference>
<dbReference type="SUPFAM" id="SSF53474">
    <property type="entry name" value="alpha/beta-Hydrolases"/>
    <property type="match status" value="1"/>
</dbReference>
<dbReference type="GO" id="GO:0017171">
    <property type="term" value="F:serine hydrolase activity"/>
    <property type="evidence" value="ECO:0007669"/>
    <property type="project" value="TreeGrafter"/>
</dbReference>
<dbReference type="STRING" id="1391627.SAMN05216464_12611"/>
<name>A0A1G7NC88_9SPHI</name>
<evidence type="ECO:0000259" key="1">
    <source>
        <dbReference type="Pfam" id="PF00561"/>
    </source>
</evidence>
<dbReference type="Gene3D" id="3.40.50.1820">
    <property type="entry name" value="alpha/beta hydrolase"/>
    <property type="match status" value="1"/>
</dbReference>
<organism evidence="2 3">
    <name type="scientific">Mucilaginibacter pineti</name>
    <dbReference type="NCBI Taxonomy" id="1391627"/>
    <lineage>
        <taxon>Bacteria</taxon>
        <taxon>Pseudomonadati</taxon>
        <taxon>Bacteroidota</taxon>
        <taxon>Sphingobacteriia</taxon>
        <taxon>Sphingobacteriales</taxon>
        <taxon>Sphingobacteriaceae</taxon>
        <taxon>Mucilaginibacter</taxon>
    </lineage>
</organism>
<feature type="domain" description="AB hydrolase-1" evidence="1">
    <location>
        <begin position="64"/>
        <end position="169"/>
    </location>
</feature>
<dbReference type="EMBL" id="FNAI01000026">
    <property type="protein sequence ID" value="SDF71715.1"/>
    <property type="molecule type" value="Genomic_DNA"/>
</dbReference>
<protein>
    <submittedName>
        <fullName evidence="2">Pimeloyl-ACP methyl ester carboxylesterase</fullName>
    </submittedName>
</protein>
<dbReference type="PANTHER" id="PTHR46331">
    <property type="entry name" value="VALACYCLOVIR HYDROLASE"/>
    <property type="match status" value="1"/>
</dbReference>
<dbReference type="AlphaFoldDB" id="A0A1G7NC88"/>
<dbReference type="PRINTS" id="PR00111">
    <property type="entry name" value="ABHYDROLASE"/>
</dbReference>
<dbReference type="OrthoDB" id="252464at2"/>
<dbReference type="InterPro" id="IPR000073">
    <property type="entry name" value="AB_hydrolase_1"/>
</dbReference>
<proteinExistence type="predicted"/>
<dbReference type="InterPro" id="IPR029058">
    <property type="entry name" value="AB_hydrolase_fold"/>
</dbReference>
<evidence type="ECO:0000313" key="2">
    <source>
        <dbReference type="EMBL" id="SDF71715.1"/>
    </source>
</evidence>
<keyword evidence="3" id="KW-1185">Reference proteome</keyword>
<evidence type="ECO:0000313" key="3">
    <source>
        <dbReference type="Proteomes" id="UP000199072"/>
    </source>
</evidence>
<reference evidence="2 3" key="1">
    <citation type="submission" date="2016-10" db="EMBL/GenBank/DDBJ databases">
        <authorList>
            <person name="de Groot N.N."/>
        </authorList>
    </citation>
    <scope>NUCLEOTIDE SEQUENCE [LARGE SCALE GENOMIC DNA]</scope>
    <source>
        <strain evidence="2 3">47C3B</strain>
    </source>
</reference>
<sequence length="287" mass="31874">MKSIWIILIMLLLIPGYGVSQQATPLWQTLPVEPTMPAANQSGLAPVNDIKMYYAIFNKYGKDPVILLHGGFVSSDVWGFEVPLLMKTHQVIIVDSRGHGRSTMTDQPFSYSLMSSDVLLLMDFLQIKNASIVGWSDGGIIGYLLAIYHPERVNKLFTFGANYNSSGYNSAPSDTSTAARFMERAATNYRRLSSTPDNFSGLKKALSKLYGTEPNLTAAELGMIKAPAVITFGEYEQFIKRDHFKKMVKLIPNARLVMLPNIGHGGPLQDPIRFHGAVMKLLDENRL</sequence>